<reference evidence="1 2" key="1">
    <citation type="submission" date="2021-01" db="EMBL/GenBank/DDBJ databases">
        <title>Genome public.</title>
        <authorList>
            <person name="Liu C."/>
            <person name="Sun Q."/>
        </authorList>
    </citation>
    <scope>NUCLEOTIDE SEQUENCE [LARGE SCALE GENOMIC DNA]</scope>
    <source>
        <strain evidence="1 2">JC656</strain>
    </source>
</reference>
<comment type="caution">
    <text evidence="1">The sequence shown here is derived from an EMBL/GenBank/DDBJ whole genome shotgun (WGS) entry which is preliminary data.</text>
</comment>
<evidence type="ECO:0008006" key="3">
    <source>
        <dbReference type="Google" id="ProtNLM"/>
    </source>
</evidence>
<evidence type="ECO:0000313" key="1">
    <source>
        <dbReference type="EMBL" id="MBL0704892.1"/>
    </source>
</evidence>
<evidence type="ECO:0000313" key="2">
    <source>
        <dbReference type="Proteomes" id="UP000639051"/>
    </source>
</evidence>
<accession>A0ABS1K1V1</accession>
<dbReference type="EMBL" id="JAERRC010000012">
    <property type="protein sequence ID" value="MBL0704892.1"/>
    <property type="molecule type" value="Genomic_DNA"/>
</dbReference>
<organism evidence="1 2">
    <name type="scientific">Sinomonas cellulolyticus</name>
    <dbReference type="NCBI Taxonomy" id="2801916"/>
    <lineage>
        <taxon>Bacteria</taxon>
        <taxon>Bacillati</taxon>
        <taxon>Actinomycetota</taxon>
        <taxon>Actinomycetes</taxon>
        <taxon>Micrococcales</taxon>
        <taxon>Micrococcaceae</taxon>
        <taxon>Sinomonas</taxon>
    </lineage>
</organism>
<name>A0ABS1K1V1_9MICC</name>
<protein>
    <recommendedName>
        <fullName evidence="3">Fis family transcriptional regulator</fullName>
    </recommendedName>
</protein>
<sequence length="182" mass="19199">MRWDGLFADIEGQLAAAAQLDHDAHVAELARAEQGSVSLADRLRGQGDRPVEIQIRGEQRFRGSLRQVADGWLVLATGQHSVLVPMRAVISVAGLGRAARAESSTVRRTLSLASCLRALARDRAAVTMFVEGGRGEPGTLVGRIDTVGSDYVDFAPEGSGGASGQRVVAVRLEALLAVRSSA</sequence>
<proteinExistence type="predicted"/>
<dbReference type="Proteomes" id="UP000639051">
    <property type="component" value="Unassembled WGS sequence"/>
</dbReference>
<gene>
    <name evidence="1" type="ORF">JJE72_05140</name>
</gene>
<dbReference type="RefSeq" id="WP_189693274.1">
    <property type="nucleotide sequence ID" value="NZ_BNCM01000004.1"/>
</dbReference>
<keyword evidence="2" id="KW-1185">Reference proteome</keyword>